<evidence type="ECO:0008006" key="4">
    <source>
        <dbReference type="Google" id="ProtNLM"/>
    </source>
</evidence>
<dbReference type="Proteomes" id="UP000053599">
    <property type="component" value="Unassembled WGS sequence"/>
</dbReference>
<gene>
    <name evidence="2" type="ORF">PV11_00225</name>
</gene>
<feature type="compositionally biased region" description="Low complexity" evidence="1">
    <location>
        <begin position="98"/>
        <end position="110"/>
    </location>
</feature>
<dbReference type="PANTHER" id="PTHR12459:SF19">
    <property type="entry name" value="TRANSMEMBRANE PROTEIN 135 N-TERMINAL DOMAIN-CONTAINING PROTEIN"/>
    <property type="match status" value="1"/>
</dbReference>
<organism evidence="2 3">
    <name type="scientific">Exophiala sideris</name>
    <dbReference type="NCBI Taxonomy" id="1016849"/>
    <lineage>
        <taxon>Eukaryota</taxon>
        <taxon>Fungi</taxon>
        <taxon>Dikarya</taxon>
        <taxon>Ascomycota</taxon>
        <taxon>Pezizomycotina</taxon>
        <taxon>Eurotiomycetes</taxon>
        <taxon>Chaetothyriomycetidae</taxon>
        <taxon>Chaetothyriales</taxon>
        <taxon>Herpotrichiellaceae</taxon>
        <taxon>Exophiala</taxon>
    </lineage>
</organism>
<accession>A0A0D1ZCF8</accession>
<evidence type="ECO:0000313" key="2">
    <source>
        <dbReference type="EMBL" id="KIV84448.1"/>
    </source>
</evidence>
<dbReference type="AlphaFoldDB" id="A0A0D1ZCF8"/>
<name>A0A0D1ZCF8_9EURO</name>
<feature type="region of interest" description="Disordered" evidence="1">
    <location>
        <begin position="98"/>
        <end position="126"/>
    </location>
</feature>
<feature type="compositionally biased region" description="Low complexity" evidence="1">
    <location>
        <begin position="43"/>
        <end position="56"/>
    </location>
</feature>
<dbReference type="InterPro" id="IPR026749">
    <property type="entry name" value="Tmem135"/>
</dbReference>
<dbReference type="PANTHER" id="PTHR12459">
    <property type="entry name" value="TRANSMEMBRANE PROTEIN 135-RELATED"/>
    <property type="match status" value="1"/>
</dbReference>
<evidence type="ECO:0000313" key="3">
    <source>
        <dbReference type="Proteomes" id="UP000053599"/>
    </source>
</evidence>
<dbReference type="EMBL" id="KN846951">
    <property type="protein sequence ID" value="KIV84448.1"/>
    <property type="molecule type" value="Genomic_DNA"/>
</dbReference>
<feature type="region of interest" description="Disordered" evidence="1">
    <location>
        <begin position="29"/>
        <end position="63"/>
    </location>
</feature>
<reference evidence="2 3" key="1">
    <citation type="submission" date="2015-01" db="EMBL/GenBank/DDBJ databases">
        <title>The Genome Sequence of Exophiala sideris CBS121828.</title>
        <authorList>
            <consortium name="The Broad Institute Genomics Platform"/>
            <person name="Cuomo C."/>
            <person name="de Hoog S."/>
            <person name="Gorbushina A."/>
            <person name="Stielow B."/>
            <person name="Teixiera M."/>
            <person name="Abouelleil A."/>
            <person name="Chapman S.B."/>
            <person name="Priest M."/>
            <person name="Young S.K."/>
            <person name="Wortman J."/>
            <person name="Nusbaum C."/>
            <person name="Birren B."/>
        </authorList>
    </citation>
    <scope>NUCLEOTIDE SEQUENCE [LARGE SCALE GENOMIC DNA]</scope>
    <source>
        <strain evidence="2 3">CBS 121828</strain>
    </source>
</reference>
<sequence length="552" mass="60633">MATGTPVPYVLNEREYQLLRKYVSLITSKQPKATTKPPDDNLDNTPTTTTPTTTTTDQDKPRNNHAAAFRSASRVFLLTFGSLKGIDLLLARLAQRSTSISSTSPTSTPTPTSPFPTTPRRTQSPGLVQSPLKLALSLSSLLYLHTTLHRTLSRLRSHLLHEKVRSIQQRYPNLYAALTSTLTPALGASLSGLALSIYPATQLRIAIAIYTAAHALEVGWAAIAHLPSIRKYKPSWLGSWVLFALSQGQLFHAFIFDRDCFPESYGKFILDYTPEYIQRAPATLSPKLASSWPSTDNILDALAQIARLKWPPFISPILRPNAPAIATLPEGVNPIISPITSRTHPAIQKLSCALIHPSNPSCFMAYLQQNLLVFPQLARFYAMYYGAMSVMRFKAFLNEPLKSLNGLGESVLRSTLAVSGSIGAAWASICFFQAIFPRAFLPQFRFFLGGLLGGCFQIFDRTPAGHLQTVYAARESVYSLWKVGVKHKWWKGIRGGDVALFAAALALINVVFEKGKNTAAGQDPSMMLVKVLRGDIEVGLPVHKEKAPEASE</sequence>
<proteinExistence type="predicted"/>
<protein>
    <recommendedName>
        <fullName evidence="4">Transmembrane protein 135 N-terminal domain-containing protein</fullName>
    </recommendedName>
</protein>
<dbReference type="OrthoDB" id="291792at2759"/>
<dbReference type="HOGENOM" id="CLU_038406_0_0_1"/>
<evidence type="ECO:0000256" key="1">
    <source>
        <dbReference type="SAM" id="MobiDB-lite"/>
    </source>
</evidence>